<protein>
    <submittedName>
        <fullName evidence="2">Uncharacterized protein</fullName>
    </submittedName>
</protein>
<feature type="region of interest" description="Disordered" evidence="1">
    <location>
        <begin position="105"/>
        <end position="129"/>
    </location>
</feature>
<reference evidence="2 3" key="1">
    <citation type="submission" date="2021-05" db="EMBL/GenBank/DDBJ databases">
        <title>Croceibacterium sp. LX-88 genome sequence.</title>
        <authorList>
            <person name="Luo X."/>
        </authorList>
    </citation>
    <scope>NUCLEOTIDE SEQUENCE [LARGE SCALE GENOMIC DNA]</scope>
    <source>
        <strain evidence="2 3">LX-88</strain>
    </source>
</reference>
<proteinExistence type="predicted"/>
<dbReference type="RefSeq" id="WP_214535729.1">
    <property type="nucleotide sequence ID" value="NZ_JAHFVK010000001.1"/>
</dbReference>
<gene>
    <name evidence="2" type="ORF">KK137_08725</name>
</gene>
<evidence type="ECO:0000313" key="3">
    <source>
        <dbReference type="Proteomes" id="UP000811255"/>
    </source>
</evidence>
<evidence type="ECO:0000313" key="2">
    <source>
        <dbReference type="EMBL" id="MBT2134414.1"/>
    </source>
</evidence>
<accession>A0ABS5W3Y5</accession>
<keyword evidence="3" id="KW-1185">Reference proteome</keyword>
<comment type="caution">
    <text evidence="2">The sequence shown here is derived from an EMBL/GenBank/DDBJ whole genome shotgun (WGS) entry which is preliminary data.</text>
</comment>
<dbReference type="EMBL" id="JAHFVK010000001">
    <property type="protein sequence ID" value="MBT2134414.1"/>
    <property type="molecule type" value="Genomic_DNA"/>
</dbReference>
<evidence type="ECO:0000256" key="1">
    <source>
        <dbReference type="SAM" id="MobiDB-lite"/>
    </source>
</evidence>
<organism evidence="2 3">
    <name type="scientific">Croceibacterium selenioxidans</name>
    <dbReference type="NCBI Taxonomy" id="2838833"/>
    <lineage>
        <taxon>Bacteria</taxon>
        <taxon>Pseudomonadati</taxon>
        <taxon>Pseudomonadota</taxon>
        <taxon>Alphaproteobacteria</taxon>
        <taxon>Sphingomonadales</taxon>
        <taxon>Erythrobacteraceae</taxon>
        <taxon>Croceibacterium</taxon>
    </lineage>
</organism>
<sequence length="129" mass="14083">MHRRNLMMPRVGRPAFVGWFMLLVVLISAVPTTGQARTRVIGSAFDPATYSVVVSPKKPRVAGAKTTVARKPLLDHLFDGVPVPAIVEPQPLPFTFEWASQLRFEAPPEQPAGRPSIVRAHGPRAPPTT</sequence>
<name>A0ABS5W3Y5_9SPHN</name>
<dbReference type="Proteomes" id="UP000811255">
    <property type="component" value="Unassembled WGS sequence"/>
</dbReference>